<dbReference type="OrthoDB" id="8443918at2"/>
<dbReference type="RefSeq" id="WP_074851065.1">
    <property type="nucleotide sequence ID" value="NZ_FNLM01000034.1"/>
</dbReference>
<name>A0A1H2JU93_9ACTN</name>
<sequence length="127" mass="14167">MRAIERAAVRVHILGIGLNTDVSDRQMADELQRRGYRLRANELRLVVDELVGRGLVGVREAAAGYPGLRTYETTPAGRMSWAEECRALSKLTHEVFGTRLPPLPPHMGIDDSQAWLSTRDLEEVDDG</sequence>
<evidence type="ECO:0000313" key="3">
    <source>
        <dbReference type="Proteomes" id="UP000183180"/>
    </source>
</evidence>
<reference evidence="2 3" key="1">
    <citation type="submission" date="2016-10" db="EMBL/GenBank/DDBJ databases">
        <authorList>
            <person name="de Groot N.N."/>
        </authorList>
    </citation>
    <scope>NUCLEOTIDE SEQUENCE [LARGE SCALE GENOMIC DNA]</scope>
    <source>
        <strain evidence="2 3">DSM 44215</strain>
    </source>
</reference>
<evidence type="ECO:0000313" key="4">
    <source>
        <dbReference type="Proteomes" id="UP001265083"/>
    </source>
</evidence>
<dbReference type="Proteomes" id="UP000183180">
    <property type="component" value="Unassembled WGS sequence"/>
</dbReference>
<dbReference type="EMBL" id="FNLM01000034">
    <property type="protein sequence ID" value="SDU59922.1"/>
    <property type="molecule type" value="Genomic_DNA"/>
</dbReference>
<dbReference type="InterPro" id="IPR036388">
    <property type="entry name" value="WH-like_DNA-bd_sf"/>
</dbReference>
<evidence type="ECO:0000313" key="2">
    <source>
        <dbReference type="EMBL" id="SDU59922.1"/>
    </source>
</evidence>
<gene>
    <name evidence="1" type="ORF">RD149_21330</name>
    <name evidence="2" type="ORF">SAMN04488548_1342510</name>
</gene>
<reference evidence="1 4" key="2">
    <citation type="submission" date="2023-08" db="EMBL/GenBank/DDBJ databases">
        <title>Bioegradation of LLDPE and BLDPE plastic by marine bacteria from coast plastic debris.</title>
        <authorList>
            <person name="Rong Z."/>
        </authorList>
    </citation>
    <scope>NUCLEOTIDE SEQUENCE [LARGE SCALE GENOMIC DNA]</scope>
    <source>
        <strain evidence="1 4">Z-2</strain>
    </source>
</reference>
<evidence type="ECO:0000313" key="1">
    <source>
        <dbReference type="EMBL" id="MDS1116289.1"/>
    </source>
</evidence>
<dbReference type="STRING" id="158898.SAMN04488548_1342510"/>
<keyword evidence="4" id="KW-1185">Reference proteome</keyword>
<dbReference type="EMBL" id="JAVLUS010000023">
    <property type="protein sequence ID" value="MDS1116289.1"/>
    <property type="molecule type" value="Genomic_DNA"/>
</dbReference>
<proteinExistence type="predicted"/>
<protein>
    <submittedName>
        <fullName evidence="1">PadR family transcriptional regulator</fullName>
    </submittedName>
</protein>
<dbReference type="AlphaFoldDB" id="A0A1H2JU93"/>
<dbReference type="Proteomes" id="UP001265083">
    <property type="component" value="Unassembled WGS sequence"/>
</dbReference>
<dbReference type="Gene3D" id="1.10.10.10">
    <property type="entry name" value="Winged helix-like DNA-binding domain superfamily/Winged helix DNA-binding domain"/>
    <property type="match status" value="1"/>
</dbReference>
<accession>A0A1H2JU93</accession>
<organism evidence="2 3">
    <name type="scientific">Gordonia westfalica</name>
    <dbReference type="NCBI Taxonomy" id="158898"/>
    <lineage>
        <taxon>Bacteria</taxon>
        <taxon>Bacillati</taxon>
        <taxon>Actinomycetota</taxon>
        <taxon>Actinomycetes</taxon>
        <taxon>Mycobacteriales</taxon>
        <taxon>Gordoniaceae</taxon>
        <taxon>Gordonia</taxon>
    </lineage>
</organism>